<evidence type="ECO:0000256" key="2">
    <source>
        <dbReference type="SAM" id="SignalP"/>
    </source>
</evidence>
<dbReference type="InterPro" id="IPR013229">
    <property type="entry name" value="PEGA"/>
</dbReference>
<feature type="chain" id="PRO_5038398391" evidence="2">
    <location>
        <begin position="21"/>
        <end position="476"/>
    </location>
</feature>
<evidence type="ECO:0000259" key="3">
    <source>
        <dbReference type="Pfam" id="PF08308"/>
    </source>
</evidence>
<reference evidence="4 5" key="1">
    <citation type="submission" date="2018-07" db="EMBL/GenBank/DDBJ databases">
        <title>Anaerosacharophilus polymeroproducens gen. nov. sp. nov., an anaerobic bacterium isolated from salt field.</title>
        <authorList>
            <person name="Kim W."/>
            <person name="Yang S.-H."/>
            <person name="Oh J."/>
            <person name="Lee J.-H."/>
            <person name="Kwon K.K."/>
        </authorList>
    </citation>
    <scope>NUCLEOTIDE SEQUENCE [LARGE SCALE GENOMIC DNA]</scope>
    <source>
        <strain evidence="4 5">MCWD5</strain>
    </source>
</reference>
<accession>A0A371AYA5</accession>
<dbReference type="AlphaFoldDB" id="A0A371AYA5"/>
<evidence type="ECO:0000313" key="4">
    <source>
        <dbReference type="EMBL" id="RDU24482.1"/>
    </source>
</evidence>
<feature type="domain" description="PEGA" evidence="3">
    <location>
        <begin position="407"/>
        <end position="460"/>
    </location>
</feature>
<dbReference type="Proteomes" id="UP000255036">
    <property type="component" value="Unassembled WGS sequence"/>
</dbReference>
<feature type="signal peptide" evidence="2">
    <location>
        <begin position="1"/>
        <end position="20"/>
    </location>
</feature>
<gene>
    <name evidence="4" type="ORF">DWV06_03135</name>
</gene>
<feature type="compositionally biased region" description="Polar residues" evidence="1">
    <location>
        <begin position="364"/>
        <end position="392"/>
    </location>
</feature>
<sequence length="476" mass="52758">MVLRILLLSMLFVISGCGNYSDNNISKDTKEAQQDESETKDEDISDYYIVISKSETDKVITLSSVTTGQEEIFLYSGTTDIKDKYNEALSMEQINIGEVITIAYEREDDKNYKLTDIKIPKEIWTYDEVSEIQVDELKQMITIGNKKYRYGENLLVLSNGETIKLNEINDLDIMSIKGNGKYVYSIIVSQGHGYIRLKNDDTYLGGWIDAGGKVIQVITDKMLLTVPEGSQKLTVTKDGKSASTDITIKRDEQLVVDIESMQDSITETGRINFKVTPKKAVLTINGKKTDYSEVVELPYGAYSLILKANGYETLSKKLVVQSSFATIELDLNKKEEESNDSNGAASGDSGTGSGTANTTNNSNPTQGSQNAGRSNNPTNSENAEQPNNTSNSEEAKETSYKIYIHGPEDAEVYFDGVYKGIIPVIMEKTTGSHTFSIRKSGYITKSYTVAITDDNEDTNLVFPNLTKETNNTKGNR</sequence>
<evidence type="ECO:0000313" key="5">
    <source>
        <dbReference type="Proteomes" id="UP000255036"/>
    </source>
</evidence>
<comment type="caution">
    <text evidence="4">The sequence shown here is derived from an EMBL/GenBank/DDBJ whole genome shotgun (WGS) entry which is preliminary data.</text>
</comment>
<proteinExistence type="predicted"/>
<evidence type="ECO:0000256" key="1">
    <source>
        <dbReference type="SAM" id="MobiDB-lite"/>
    </source>
</evidence>
<organism evidence="4 5">
    <name type="scientific">Anaerosacchariphilus polymeriproducens</name>
    <dbReference type="NCBI Taxonomy" id="1812858"/>
    <lineage>
        <taxon>Bacteria</taxon>
        <taxon>Bacillati</taxon>
        <taxon>Bacillota</taxon>
        <taxon>Clostridia</taxon>
        <taxon>Lachnospirales</taxon>
        <taxon>Lachnospiraceae</taxon>
        <taxon>Anaerosacchariphilus</taxon>
    </lineage>
</organism>
<dbReference type="PROSITE" id="PS51257">
    <property type="entry name" value="PROKAR_LIPOPROTEIN"/>
    <property type="match status" value="1"/>
</dbReference>
<protein>
    <submittedName>
        <fullName evidence="4">PEGA domain-containing protein</fullName>
    </submittedName>
</protein>
<dbReference type="Pfam" id="PF08308">
    <property type="entry name" value="PEGA"/>
    <property type="match status" value="1"/>
</dbReference>
<keyword evidence="5" id="KW-1185">Reference proteome</keyword>
<name>A0A371AYA5_9FIRM</name>
<dbReference type="EMBL" id="QRCT01000012">
    <property type="protein sequence ID" value="RDU24482.1"/>
    <property type="molecule type" value="Genomic_DNA"/>
</dbReference>
<feature type="compositionally biased region" description="Low complexity" evidence="1">
    <location>
        <begin position="340"/>
        <end position="363"/>
    </location>
</feature>
<feature type="region of interest" description="Disordered" evidence="1">
    <location>
        <begin position="334"/>
        <end position="396"/>
    </location>
</feature>
<keyword evidence="2" id="KW-0732">Signal</keyword>